<protein>
    <submittedName>
        <fullName evidence="2">Uncharacterized protein</fullName>
    </submittedName>
</protein>
<dbReference type="EMBL" id="ACUZ02000073">
    <property type="protein sequence ID" value="EFB30368.1"/>
    <property type="molecule type" value="Genomic_DNA"/>
</dbReference>
<organism evidence="2 3">
    <name type="scientific">Segatella oris F0302</name>
    <dbReference type="NCBI Taxonomy" id="649760"/>
    <lineage>
        <taxon>Bacteria</taxon>
        <taxon>Pseudomonadati</taxon>
        <taxon>Bacteroidota</taxon>
        <taxon>Bacteroidia</taxon>
        <taxon>Bacteroidales</taxon>
        <taxon>Prevotellaceae</taxon>
        <taxon>Segatella</taxon>
    </lineage>
</organism>
<reference evidence="2 3" key="1">
    <citation type="submission" date="2009-11" db="EMBL/GenBank/DDBJ databases">
        <authorList>
            <person name="Weinstock G."/>
            <person name="Sodergren E."/>
            <person name="Clifton S."/>
            <person name="Fulton L."/>
            <person name="Fulton B."/>
            <person name="Courtney L."/>
            <person name="Fronick C."/>
            <person name="Harrison M."/>
            <person name="Strong C."/>
            <person name="Farmer C."/>
            <person name="Delahaunty K."/>
            <person name="Markovic C."/>
            <person name="Hall O."/>
            <person name="Minx P."/>
            <person name="Tomlinson C."/>
            <person name="Mitreva M."/>
            <person name="Nelson J."/>
            <person name="Hou S."/>
            <person name="Wollam A."/>
            <person name="Pepin K.H."/>
            <person name="Johnson M."/>
            <person name="Bhonagiri V."/>
            <person name="Nash W.E."/>
            <person name="Warren W."/>
            <person name="Chinwalla A."/>
            <person name="Mardis E.R."/>
            <person name="Wilson R.K."/>
        </authorList>
    </citation>
    <scope>NUCLEOTIDE SEQUENCE [LARGE SCALE GENOMIC DNA]</scope>
    <source>
        <strain evidence="2 3">F0302</strain>
    </source>
</reference>
<accession>D1QWF3</accession>
<feature type="transmembrane region" description="Helical" evidence="1">
    <location>
        <begin position="26"/>
        <end position="46"/>
    </location>
</feature>
<dbReference type="Proteomes" id="UP000004079">
    <property type="component" value="Unassembled WGS sequence"/>
</dbReference>
<proteinExistence type="predicted"/>
<keyword evidence="1" id="KW-0472">Membrane</keyword>
<gene>
    <name evidence="2" type="ORF">HMPREF0971_03350</name>
</gene>
<comment type="caution">
    <text evidence="2">The sequence shown here is derived from an EMBL/GenBank/DDBJ whole genome shotgun (WGS) entry which is preliminary data.</text>
</comment>
<name>D1QWF3_9BACT</name>
<dbReference type="AlphaFoldDB" id="D1QWF3"/>
<keyword evidence="1" id="KW-0812">Transmembrane</keyword>
<evidence type="ECO:0000313" key="2">
    <source>
        <dbReference type="EMBL" id="EFB30368.1"/>
    </source>
</evidence>
<dbReference type="STRING" id="649760.HMPREF0971_03350"/>
<keyword evidence="1" id="KW-1133">Transmembrane helix</keyword>
<dbReference type="HOGENOM" id="CLU_3028535_0_0_10"/>
<evidence type="ECO:0000313" key="3">
    <source>
        <dbReference type="Proteomes" id="UP000004079"/>
    </source>
</evidence>
<evidence type="ECO:0000256" key="1">
    <source>
        <dbReference type="SAM" id="Phobius"/>
    </source>
</evidence>
<sequence length="55" mass="6131">MSIQTTASFFRLIPHDYGSLSCEGCLSFFCSVLSGVPLHILLYVFASETVVRCQR</sequence>